<organism evidence="1 2">
    <name type="scientific">Neonectria punicea</name>
    <dbReference type="NCBI Taxonomy" id="979145"/>
    <lineage>
        <taxon>Eukaryota</taxon>
        <taxon>Fungi</taxon>
        <taxon>Dikarya</taxon>
        <taxon>Ascomycota</taxon>
        <taxon>Pezizomycotina</taxon>
        <taxon>Sordariomycetes</taxon>
        <taxon>Hypocreomycetidae</taxon>
        <taxon>Hypocreales</taxon>
        <taxon>Nectriaceae</taxon>
        <taxon>Neonectria</taxon>
    </lineage>
</organism>
<dbReference type="Proteomes" id="UP001498476">
    <property type="component" value="Unassembled WGS sequence"/>
</dbReference>
<evidence type="ECO:0000313" key="1">
    <source>
        <dbReference type="EMBL" id="KAK7408248.1"/>
    </source>
</evidence>
<gene>
    <name evidence="1" type="ORF">QQX98_009560</name>
</gene>
<evidence type="ECO:0000313" key="2">
    <source>
        <dbReference type="Proteomes" id="UP001498476"/>
    </source>
</evidence>
<dbReference type="PANTHER" id="PTHR35392">
    <property type="entry name" value="ZN(II)2CYS6 TRANSCRIPTION FACTOR (EUROFUNG)-RELATED-RELATED"/>
    <property type="match status" value="1"/>
</dbReference>
<dbReference type="PANTHER" id="PTHR35392:SF3">
    <property type="entry name" value="ZN(2)-C6 FUNGAL-TYPE DOMAIN-CONTAINING PROTEIN"/>
    <property type="match status" value="1"/>
</dbReference>
<sequence>MPRVRYRITNTSLYREQSAPYGLFSQRWKTMDLIDITNWASEETRTIEMSLKFLHAPYQVRVRKFHPLPGDMINEQWIKDGEIVKYPLQPYGIANMEEAALSISNMVDREVGNYLVHTVGDLRADSLIWEKYLAAFRGASSAPTLKEQRLLFDTLRLWVMCRVTSNFEHIVGDDKLGVSPVDDEDSPYYGSVPPCGVMSAQLECIYYTEFLRPLSKKVLLSLMMLIDGKKPGDWYTIYLVLFMMLHSCSMTSRRDMEYAATLNLPVKFCNYDSIRQHNAGSTTLLAHYHQALPGSLPFKLALEGRHADLASMGVSKQEDKNFITKSAQRAAEFSKNPALFRTEIG</sequence>
<proteinExistence type="predicted"/>
<comment type="caution">
    <text evidence="1">The sequence shown here is derived from an EMBL/GenBank/DDBJ whole genome shotgun (WGS) entry which is preliminary data.</text>
</comment>
<accession>A0ABR1GS78</accession>
<dbReference type="InterPro" id="IPR052973">
    <property type="entry name" value="Fungal_sec-metab_reg_TF"/>
</dbReference>
<dbReference type="EMBL" id="JAZAVJ010000193">
    <property type="protein sequence ID" value="KAK7408248.1"/>
    <property type="molecule type" value="Genomic_DNA"/>
</dbReference>
<reference evidence="1 2" key="1">
    <citation type="journal article" date="2025" name="Microbiol. Resour. Announc.">
        <title>Draft genome sequences for Neonectria magnoliae and Neonectria punicea, canker pathogens of Liriodendron tulipifera and Acer saccharum in West Virginia.</title>
        <authorList>
            <person name="Petronek H.M."/>
            <person name="Kasson M.T."/>
            <person name="Metheny A.M."/>
            <person name="Stauder C.M."/>
            <person name="Lovett B."/>
            <person name="Lynch S.C."/>
            <person name="Garnas J.R."/>
            <person name="Kasson L.R."/>
            <person name="Stajich J.E."/>
        </authorList>
    </citation>
    <scope>NUCLEOTIDE SEQUENCE [LARGE SCALE GENOMIC DNA]</scope>
    <source>
        <strain evidence="1 2">NRRL 64653</strain>
    </source>
</reference>
<keyword evidence="2" id="KW-1185">Reference proteome</keyword>
<name>A0ABR1GS78_9HYPO</name>
<protein>
    <submittedName>
        <fullName evidence="1">Uncharacterized protein</fullName>
    </submittedName>
</protein>